<name>A0A0S2SKH0_9GAMM</name>
<gene>
    <name evidence="1" type="ORF">WL1483_2783</name>
</gene>
<organism evidence="1 2">
    <name type="scientific">Aeromonas schubertii</name>
    <dbReference type="NCBI Taxonomy" id="652"/>
    <lineage>
        <taxon>Bacteria</taxon>
        <taxon>Pseudomonadati</taxon>
        <taxon>Pseudomonadota</taxon>
        <taxon>Gammaproteobacteria</taxon>
        <taxon>Aeromonadales</taxon>
        <taxon>Aeromonadaceae</taxon>
        <taxon>Aeromonas</taxon>
    </lineage>
</organism>
<protein>
    <submittedName>
        <fullName evidence="1">Uncharacterized protein</fullName>
    </submittedName>
</protein>
<sequence length="123" mass="13447">MLTVFHASTVQSTTNGVITHTRQVLNTTAADQNNRVLLQVVTFTTDVGGDFETVGQTHTANFTQSGVRLLRGGGVYTGAHATLLRARFQCRNVAFIHVLDTRLANQLVNSCHQKAPGYDFINM</sequence>
<reference evidence="2" key="1">
    <citation type="submission" date="2015-10" db="EMBL/GenBank/DDBJ databases">
        <title>Complete Genome Sequence of Aeromonas schubertii strain WL1483.</title>
        <authorList>
            <person name="Liu L."/>
        </authorList>
    </citation>
    <scope>NUCLEOTIDE SEQUENCE [LARGE SCALE GENOMIC DNA]</scope>
    <source>
        <strain evidence="2">WL1483</strain>
    </source>
</reference>
<evidence type="ECO:0000313" key="2">
    <source>
        <dbReference type="Proteomes" id="UP000058114"/>
    </source>
</evidence>
<dbReference type="KEGG" id="asr:WL1483_2783"/>
<dbReference type="EMBL" id="CP013067">
    <property type="protein sequence ID" value="ALP42202.1"/>
    <property type="molecule type" value="Genomic_DNA"/>
</dbReference>
<evidence type="ECO:0000313" key="1">
    <source>
        <dbReference type="EMBL" id="ALP42202.1"/>
    </source>
</evidence>
<accession>A0A0S2SKH0</accession>
<dbReference type="AlphaFoldDB" id="A0A0S2SKH0"/>
<dbReference type="Proteomes" id="UP000058114">
    <property type="component" value="Chromosome"/>
</dbReference>
<proteinExistence type="predicted"/>
<reference evidence="1 2" key="2">
    <citation type="journal article" date="2016" name="Genome Announc.">
        <title>Complete Genome Sequence of the Highly Virulent Aeromonas schubertii Strain WL1483, Isolated from Diseased Snakehead Fish (Channa argus) in China.</title>
        <authorList>
            <person name="Liu L."/>
            <person name="Li N."/>
            <person name="Zhang D."/>
            <person name="Fu X."/>
            <person name="Shi C."/>
            <person name="Lin Q."/>
            <person name="Hao G."/>
        </authorList>
    </citation>
    <scope>NUCLEOTIDE SEQUENCE [LARGE SCALE GENOMIC DNA]</scope>
    <source>
        <strain evidence="1 2">WL1483</strain>
    </source>
</reference>